<evidence type="ECO:0000313" key="1">
    <source>
        <dbReference type="EMBL" id="SJN37812.1"/>
    </source>
</evidence>
<proteinExistence type="predicted"/>
<accession>A0A1R4K0S0</accession>
<gene>
    <name evidence="1" type="ORF">FM114_10635</name>
</gene>
<name>A0A1R4K0S0_9ACTN</name>
<evidence type="ECO:0000313" key="2">
    <source>
        <dbReference type="Proteomes" id="UP000188342"/>
    </source>
</evidence>
<dbReference type="RefSeq" id="WP_179110681.1">
    <property type="nucleotide sequence ID" value="NZ_FUKQ01000040.1"/>
</dbReference>
<dbReference type="EMBL" id="FUKQ01000040">
    <property type="protein sequence ID" value="SJN37812.1"/>
    <property type="molecule type" value="Genomic_DNA"/>
</dbReference>
<sequence>MTSTPLDLTADRPLIIEQLLLQADDLSAAGAPHDQVDDLINAALELLTAQTPAVR</sequence>
<protein>
    <submittedName>
        <fullName evidence="1">Uncharacterized protein</fullName>
    </submittedName>
</protein>
<reference evidence="1 2" key="1">
    <citation type="submission" date="2017-02" db="EMBL/GenBank/DDBJ databases">
        <authorList>
            <person name="Peterson S.W."/>
        </authorList>
    </citation>
    <scope>NUCLEOTIDE SEQUENCE [LARGE SCALE GENOMIC DNA]</scope>
    <source>
        <strain evidence="1 2">LSP_Lj1</strain>
    </source>
</reference>
<dbReference type="STRING" id="1255658.FM114_10635"/>
<keyword evidence="2" id="KW-1185">Reference proteome</keyword>
<organism evidence="1 2">
    <name type="scientific">Luteococcus japonicus LSP_Lj1</name>
    <dbReference type="NCBI Taxonomy" id="1255658"/>
    <lineage>
        <taxon>Bacteria</taxon>
        <taxon>Bacillati</taxon>
        <taxon>Actinomycetota</taxon>
        <taxon>Actinomycetes</taxon>
        <taxon>Propionibacteriales</taxon>
        <taxon>Propionibacteriaceae</taxon>
        <taxon>Luteococcus</taxon>
    </lineage>
</organism>
<dbReference type="AlphaFoldDB" id="A0A1R4K0S0"/>
<dbReference type="Proteomes" id="UP000188342">
    <property type="component" value="Unassembled WGS sequence"/>
</dbReference>